<dbReference type="Gene3D" id="3.40.50.1460">
    <property type="match status" value="1"/>
</dbReference>
<evidence type="ECO:0000313" key="3">
    <source>
        <dbReference type="Proteomes" id="UP000283297"/>
    </source>
</evidence>
<dbReference type="GO" id="GO:0006508">
    <property type="term" value="P:proteolysis"/>
    <property type="evidence" value="ECO:0007669"/>
    <property type="project" value="InterPro"/>
</dbReference>
<organism evidence="2 3">
    <name type="scientific">Agathobacter rectalis</name>
    <dbReference type="NCBI Taxonomy" id="39491"/>
    <lineage>
        <taxon>Bacteria</taxon>
        <taxon>Bacillati</taxon>
        <taxon>Bacillota</taxon>
        <taxon>Clostridia</taxon>
        <taxon>Lachnospirales</taxon>
        <taxon>Lachnospiraceae</taxon>
        <taxon>Agathobacter</taxon>
    </lineage>
</organism>
<evidence type="ECO:0000313" key="2">
    <source>
        <dbReference type="EMBL" id="RHL28625.1"/>
    </source>
</evidence>
<proteinExistence type="predicted"/>
<reference evidence="2 3" key="1">
    <citation type="submission" date="2018-08" db="EMBL/GenBank/DDBJ databases">
        <title>A genome reference for cultivated species of the human gut microbiota.</title>
        <authorList>
            <person name="Zou Y."/>
            <person name="Xue W."/>
            <person name="Luo G."/>
        </authorList>
    </citation>
    <scope>NUCLEOTIDE SEQUENCE [LARGE SCALE GENOMIC DNA]</scope>
    <source>
        <strain evidence="2 3">AF38-24</strain>
    </source>
</reference>
<dbReference type="InterPro" id="IPR029030">
    <property type="entry name" value="Caspase-like_dom_sf"/>
</dbReference>
<dbReference type="GO" id="GO:0004197">
    <property type="term" value="F:cysteine-type endopeptidase activity"/>
    <property type="evidence" value="ECO:0007669"/>
    <property type="project" value="InterPro"/>
</dbReference>
<dbReference type="AlphaFoldDB" id="A0A415JX62"/>
<dbReference type="PANTHER" id="PTHR22576:SF37">
    <property type="entry name" value="MUCOSA-ASSOCIATED LYMPHOID TISSUE LYMPHOMA TRANSLOCATION PROTEIN 1"/>
    <property type="match status" value="1"/>
</dbReference>
<dbReference type="InterPro" id="IPR052039">
    <property type="entry name" value="Caspase-related_regulators"/>
</dbReference>
<comment type="caution">
    <text evidence="2">The sequence shown here is derived from an EMBL/GenBank/DDBJ whole genome shotgun (WGS) entry which is preliminary data.</text>
</comment>
<evidence type="ECO:0000259" key="1">
    <source>
        <dbReference type="Pfam" id="PF00656"/>
    </source>
</evidence>
<dbReference type="SUPFAM" id="SSF52129">
    <property type="entry name" value="Caspase-like"/>
    <property type="match status" value="1"/>
</dbReference>
<dbReference type="EMBL" id="QRON01000004">
    <property type="protein sequence ID" value="RHL28625.1"/>
    <property type="molecule type" value="Genomic_DNA"/>
</dbReference>
<accession>A0A415JX62</accession>
<dbReference type="Pfam" id="PF00656">
    <property type="entry name" value="Peptidase_C14"/>
    <property type="match status" value="1"/>
</dbReference>
<name>A0A415JX62_9FIRM</name>
<dbReference type="PANTHER" id="PTHR22576">
    <property type="entry name" value="MUCOSA ASSOCIATED LYMPHOID TISSUE LYMPHOMA TRANSLOCATION PROTEIN 1/PARACASPASE"/>
    <property type="match status" value="1"/>
</dbReference>
<protein>
    <submittedName>
        <fullName evidence="2">Caspase family protein</fullName>
    </submittedName>
</protein>
<gene>
    <name evidence="2" type="ORF">DW028_08240</name>
</gene>
<dbReference type="InterPro" id="IPR011600">
    <property type="entry name" value="Pept_C14_caspase"/>
</dbReference>
<sequence>MQMKKALLVGLTKYPNCELNWCDNDAIAMKELLEANGDGSPNFEIMLETDSCTYDSLLMKIERLFADDADIALFYFSGHGSEKDGGYLCTTDYCDIDSYGVKMSDVLKIANNSRCKNKIIILDCCFAANMGTSLLDSNTSLLGDGVTIIAASQTWQKSLEDSKIEHGVFTNLVIQGLKGGAADIAGKITPASVYAFVDQSLGAWEQRPVFKTNISQFLPIRTIQPKVSNTVLRKLSKYFKNPTDEFKLDPSYEYTNSPDIEHEVVEPYADPANVIVFKELQLFQSVGLVEPVDEEYMYFAAMKSKGCKLTALGLHYWKLSKDRRF</sequence>
<dbReference type="Proteomes" id="UP000283297">
    <property type="component" value="Unassembled WGS sequence"/>
</dbReference>
<feature type="domain" description="Peptidase C14 caspase" evidence="1">
    <location>
        <begin position="4"/>
        <end position="201"/>
    </location>
</feature>